<dbReference type="PROSITE" id="PS00107">
    <property type="entry name" value="PROTEIN_KINASE_ATP"/>
    <property type="match status" value="1"/>
</dbReference>
<evidence type="ECO:0000256" key="4">
    <source>
        <dbReference type="ARBA" id="ARBA00022692"/>
    </source>
</evidence>
<evidence type="ECO:0000256" key="3">
    <source>
        <dbReference type="ARBA" id="ARBA00022679"/>
    </source>
</evidence>
<sequence>MFPWLGPPCLLLSFLIISTMPALLLAAACEPERCGNLSVSAPFGVVSGSEENGCAQAQLGFQVHCTDGVPYLGYYEPEYGLQILDIFYNNGSLLVSDVHKIGGFNLSNKKGYRVPTANTATKVGPPFSLSPLNQNLVFYNCTKVPAGQAGLVETVCRNNTFVRARGRYNWTGGINSGYTLEGCSATAVPVLGASQEVNARDYKALISDGFLLTWQSPSGGSGRERRGKKIMVIGMTSAAAAFLFACLYVLIWHRKGKRSWFLLCKKTSSNTEKNYEAMIVSYGSLAPTRYTYSEVLKITSSRNNQLGKGGYGVVFKGRLHDGRLVAVKFLHDCKGNGDEFVNEVMSIGRTSHVNVVSLFGFCLEGSKRALIYEYMPNGSLDQYIYSEHPKEILGWERLYAIAIGIARGLEYLHHSCNTRIVHFDIKPQNILLDKDFSPKIADFGLAKLCHTKESNLSMTGARGTIGFIAPEVHSRTFGVVSTKSDVYSYGMMLLEMVGGRRNVKSIVAKSSEKYFPDWIYDHFAQDDGLQACEVTREIEEIARKITFIGLWCIQVLPMYRPTITKVLEMFERSLDDLDMPPKQNFCELLESSAHNMDVQNSSSTRSEEISLVNSKILQQSPTL</sequence>
<evidence type="ECO:0000256" key="8">
    <source>
        <dbReference type="ARBA" id="ARBA00022840"/>
    </source>
</evidence>
<feature type="transmembrane region" description="Helical" evidence="13">
    <location>
        <begin position="230"/>
        <end position="251"/>
    </location>
</feature>
<keyword evidence="4 13" id="KW-0812">Transmembrane</keyword>
<reference evidence="16" key="2">
    <citation type="submission" date="2018-10" db="UniProtKB">
        <authorList>
            <consortium name="EnsemblPlants"/>
        </authorList>
    </citation>
    <scope>IDENTIFICATION</scope>
</reference>
<dbReference type="InterPro" id="IPR045874">
    <property type="entry name" value="LRK10/LRL21-25-like"/>
</dbReference>
<keyword evidence="11" id="KW-0325">Glycoprotein</keyword>
<evidence type="ECO:0000256" key="5">
    <source>
        <dbReference type="ARBA" id="ARBA00022729"/>
    </source>
</evidence>
<name>A0A3B6E9W5_WHEAT</name>
<dbReference type="Gene3D" id="1.10.510.10">
    <property type="entry name" value="Transferase(Phosphotransferase) domain 1"/>
    <property type="match status" value="1"/>
</dbReference>
<dbReference type="FunFam" id="1.10.510.10:FF:000590">
    <property type="entry name" value="PR5-like receptor kinase"/>
    <property type="match status" value="1"/>
</dbReference>
<dbReference type="InterPro" id="IPR025287">
    <property type="entry name" value="WAK_GUB"/>
</dbReference>
<evidence type="ECO:0000313" key="16">
    <source>
        <dbReference type="EnsemblPlants" id="TraesCS3A02G050100.3"/>
    </source>
</evidence>
<evidence type="ECO:0000256" key="13">
    <source>
        <dbReference type="SAM" id="Phobius"/>
    </source>
</evidence>
<dbReference type="SMR" id="A0A3B6E9W5"/>
<dbReference type="Proteomes" id="UP000019116">
    <property type="component" value="Chromosome 3A"/>
</dbReference>
<dbReference type="RefSeq" id="XP_044338488.1">
    <property type="nucleotide sequence ID" value="XM_044482553.1"/>
</dbReference>
<keyword evidence="5 14" id="KW-0732">Signal</keyword>
<keyword evidence="8 12" id="KW-0067">ATP-binding</keyword>
<organism evidence="16">
    <name type="scientific">Triticum aestivum</name>
    <name type="common">Wheat</name>
    <dbReference type="NCBI Taxonomy" id="4565"/>
    <lineage>
        <taxon>Eukaryota</taxon>
        <taxon>Viridiplantae</taxon>
        <taxon>Streptophyta</taxon>
        <taxon>Embryophyta</taxon>
        <taxon>Tracheophyta</taxon>
        <taxon>Spermatophyta</taxon>
        <taxon>Magnoliopsida</taxon>
        <taxon>Liliopsida</taxon>
        <taxon>Poales</taxon>
        <taxon>Poaceae</taxon>
        <taxon>BOP clade</taxon>
        <taxon>Pooideae</taxon>
        <taxon>Triticodae</taxon>
        <taxon>Triticeae</taxon>
        <taxon>Triticinae</taxon>
        <taxon>Triticum</taxon>
    </lineage>
</organism>
<keyword evidence="10 13" id="KW-0472">Membrane</keyword>
<dbReference type="KEGG" id="taes:123059992"/>
<dbReference type="Pfam" id="PF00069">
    <property type="entry name" value="Pkinase"/>
    <property type="match status" value="1"/>
</dbReference>
<evidence type="ECO:0000313" key="17">
    <source>
        <dbReference type="Proteomes" id="UP000019116"/>
    </source>
</evidence>
<dbReference type="InterPro" id="IPR011009">
    <property type="entry name" value="Kinase-like_dom_sf"/>
</dbReference>
<dbReference type="EnsemblPlants" id="TraesCS3A02G050100.3">
    <property type="protein sequence ID" value="TraesCS3A02G050100.3"/>
    <property type="gene ID" value="TraesCS3A02G050100"/>
</dbReference>
<dbReference type="GO" id="GO:0005524">
    <property type="term" value="F:ATP binding"/>
    <property type="evidence" value="ECO:0007669"/>
    <property type="project" value="UniProtKB-UniRule"/>
</dbReference>
<keyword evidence="9 13" id="KW-1133">Transmembrane helix</keyword>
<gene>
    <name evidence="16" type="primary">LOC123059992</name>
</gene>
<dbReference type="InterPro" id="IPR017441">
    <property type="entry name" value="Protein_kinase_ATP_BS"/>
</dbReference>
<dbReference type="Pfam" id="PF13947">
    <property type="entry name" value="GUB_WAK_bind"/>
    <property type="match status" value="1"/>
</dbReference>
<dbReference type="GO" id="GO:0016020">
    <property type="term" value="C:membrane"/>
    <property type="evidence" value="ECO:0007669"/>
    <property type="project" value="UniProtKB-SubCell"/>
</dbReference>
<evidence type="ECO:0000256" key="10">
    <source>
        <dbReference type="ARBA" id="ARBA00023136"/>
    </source>
</evidence>
<dbReference type="Gramene" id="TraesLAC3A03G01264260.1">
    <property type="protein sequence ID" value="TraesLAC3A03G01264260.1"/>
    <property type="gene ID" value="TraesLAC3A03G01264260"/>
</dbReference>
<dbReference type="AlphaFoldDB" id="A0A3B6E9W5"/>
<evidence type="ECO:0000256" key="14">
    <source>
        <dbReference type="SAM" id="SignalP"/>
    </source>
</evidence>
<evidence type="ECO:0000259" key="15">
    <source>
        <dbReference type="PROSITE" id="PS50011"/>
    </source>
</evidence>
<comment type="subcellular location">
    <subcellularLocation>
        <location evidence="1">Membrane</location>
        <topology evidence="1">Single-pass type I membrane protein</topology>
    </subcellularLocation>
</comment>
<keyword evidence="17" id="KW-1185">Reference proteome</keyword>
<dbReference type="InterPro" id="IPR000719">
    <property type="entry name" value="Prot_kinase_dom"/>
</dbReference>
<evidence type="ECO:0000256" key="2">
    <source>
        <dbReference type="ARBA" id="ARBA00022527"/>
    </source>
</evidence>
<dbReference type="SUPFAM" id="SSF56112">
    <property type="entry name" value="Protein kinase-like (PK-like)"/>
    <property type="match status" value="1"/>
</dbReference>
<evidence type="ECO:0000256" key="6">
    <source>
        <dbReference type="ARBA" id="ARBA00022741"/>
    </source>
</evidence>
<reference evidence="16" key="1">
    <citation type="submission" date="2018-08" db="EMBL/GenBank/DDBJ databases">
        <authorList>
            <person name="Rossello M."/>
        </authorList>
    </citation>
    <scope>NUCLEOTIDE SEQUENCE [LARGE SCALE GENOMIC DNA]</scope>
    <source>
        <strain evidence="16">cv. Chinese Spring</strain>
    </source>
</reference>
<evidence type="ECO:0000256" key="7">
    <source>
        <dbReference type="ARBA" id="ARBA00022777"/>
    </source>
</evidence>
<feature type="domain" description="Protein kinase" evidence="15">
    <location>
        <begin position="300"/>
        <end position="574"/>
    </location>
</feature>
<feature type="binding site" evidence="12">
    <location>
        <position position="328"/>
    </location>
    <ligand>
        <name>ATP</name>
        <dbReference type="ChEBI" id="CHEBI:30616"/>
    </ligand>
</feature>
<dbReference type="GeneID" id="123059992"/>
<evidence type="ECO:0000256" key="9">
    <source>
        <dbReference type="ARBA" id="ARBA00022989"/>
    </source>
</evidence>
<dbReference type="PROSITE" id="PS00108">
    <property type="entry name" value="PROTEIN_KINASE_ST"/>
    <property type="match status" value="1"/>
</dbReference>
<keyword evidence="2" id="KW-0723">Serine/threonine-protein kinase</keyword>
<feature type="chain" id="PRO_5017277213" description="Protein kinase domain-containing protein" evidence="14">
    <location>
        <begin position="27"/>
        <end position="623"/>
    </location>
</feature>
<keyword evidence="3" id="KW-0808">Transferase</keyword>
<evidence type="ECO:0000256" key="11">
    <source>
        <dbReference type="ARBA" id="ARBA00023180"/>
    </source>
</evidence>
<keyword evidence="6 12" id="KW-0547">Nucleotide-binding</keyword>
<dbReference type="CDD" id="cd14066">
    <property type="entry name" value="STKc_IRAK"/>
    <property type="match status" value="1"/>
</dbReference>
<dbReference type="GO" id="GO:0004674">
    <property type="term" value="F:protein serine/threonine kinase activity"/>
    <property type="evidence" value="ECO:0007669"/>
    <property type="project" value="UniProtKB-KW"/>
</dbReference>
<dbReference type="Gene3D" id="3.30.200.20">
    <property type="entry name" value="Phosphorylase Kinase, domain 1"/>
    <property type="match status" value="1"/>
</dbReference>
<evidence type="ECO:0000256" key="12">
    <source>
        <dbReference type="PROSITE-ProRule" id="PRU10141"/>
    </source>
</evidence>
<accession>A0A3B6E9W5</accession>
<protein>
    <recommendedName>
        <fullName evidence="15">Protein kinase domain-containing protein</fullName>
    </recommendedName>
</protein>
<evidence type="ECO:0000256" key="1">
    <source>
        <dbReference type="ARBA" id="ARBA00004479"/>
    </source>
</evidence>
<dbReference type="PROSITE" id="PS50011">
    <property type="entry name" value="PROTEIN_KINASE_DOM"/>
    <property type="match status" value="1"/>
</dbReference>
<keyword evidence="7" id="KW-0418">Kinase</keyword>
<feature type="signal peptide" evidence="14">
    <location>
        <begin position="1"/>
        <end position="26"/>
    </location>
</feature>
<dbReference type="FunFam" id="3.30.200.20:FF:000178">
    <property type="entry name" value="serine/threonine-protein kinase PBS1-like"/>
    <property type="match status" value="1"/>
</dbReference>
<dbReference type="SMART" id="SM00220">
    <property type="entry name" value="S_TKc"/>
    <property type="match status" value="1"/>
</dbReference>
<dbReference type="PANTHER" id="PTHR27009">
    <property type="entry name" value="RUST RESISTANCE KINASE LR10-RELATED"/>
    <property type="match status" value="1"/>
</dbReference>
<dbReference type="Gramene" id="TraesCS3A03G0100100.3">
    <property type="protein sequence ID" value="TraesCS3A03G0100100.3.CDS"/>
    <property type="gene ID" value="TraesCS3A03G0100100"/>
</dbReference>
<dbReference type="GO" id="GO:0030247">
    <property type="term" value="F:polysaccharide binding"/>
    <property type="evidence" value="ECO:0007669"/>
    <property type="project" value="InterPro"/>
</dbReference>
<dbReference type="InterPro" id="IPR008271">
    <property type="entry name" value="Ser/Thr_kinase_AS"/>
</dbReference>
<dbReference type="Gramene" id="TraesCS3A02G050100.3">
    <property type="protein sequence ID" value="TraesCS3A02G050100.3"/>
    <property type="gene ID" value="TraesCS3A02G050100"/>
</dbReference>
<proteinExistence type="predicted"/>